<keyword evidence="7" id="KW-0539">Nucleus</keyword>
<dbReference type="GO" id="GO:0016592">
    <property type="term" value="C:mediator complex"/>
    <property type="evidence" value="ECO:0007669"/>
    <property type="project" value="TreeGrafter"/>
</dbReference>
<proteinExistence type="inferred from homology"/>
<dbReference type="GeneID" id="105264586"/>
<dbReference type="PANTHER" id="PTHR12433:SF11">
    <property type="entry name" value="MEDIATOR OF RNA POLYMERASE II TRANSCRIPTION SUBUNIT 25"/>
    <property type="match status" value="1"/>
</dbReference>
<evidence type="ECO:0000256" key="10">
    <source>
        <dbReference type="SAM" id="MobiDB-lite"/>
    </source>
</evidence>
<dbReference type="Pfam" id="PF11232">
    <property type="entry name" value="Med25"/>
    <property type="match status" value="1"/>
</dbReference>
<evidence type="ECO:0000256" key="8">
    <source>
        <dbReference type="ARBA" id="ARBA00031958"/>
    </source>
</evidence>
<keyword evidence="6" id="KW-0804">Transcription</keyword>
<feature type="domain" description="Mediator of RNA polymerase II transcription subunit 25 von Willebrand factor type A" evidence="12">
    <location>
        <begin position="11"/>
        <end position="219"/>
    </location>
</feature>
<feature type="coiled-coil region" evidence="9">
    <location>
        <begin position="752"/>
        <end position="806"/>
    </location>
</feature>
<dbReference type="GO" id="GO:0005667">
    <property type="term" value="C:transcription regulator complex"/>
    <property type="evidence" value="ECO:0007669"/>
    <property type="project" value="TreeGrafter"/>
</dbReference>
<feature type="region of interest" description="Disordered" evidence="10">
    <location>
        <begin position="504"/>
        <end position="534"/>
    </location>
</feature>
<dbReference type="KEGG" id="fas:105264586"/>
<dbReference type="PANTHER" id="PTHR12433">
    <property type="entry name" value="MEDIATOR OF RNA POLYMERASE II TRANSCRIPTION SUBUNIT 25"/>
    <property type="match status" value="1"/>
</dbReference>
<dbReference type="InterPro" id="IPR038196">
    <property type="entry name" value="Med25_PTOV_sf"/>
</dbReference>
<evidence type="ECO:0000259" key="11">
    <source>
        <dbReference type="Pfam" id="PF11232"/>
    </source>
</evidence>
<dbReference type="GO" id="GO:0045944">
    <property type="term" value="P:positive regulation of transcription by RNA polymerase II"/>
    <property type="evidence" value="ECO:0007669"/>
    <property type="project" value="TreeGrafter"/>
</dbReference>
<evidence type="ECO:0000256" key="6">
    <source>
        <dbReference type="ARBA" id="ARBA00023163"/>
    </source>
</evidence>
<keyword evidence="9" id="KW-0175">Coiled coil</keyword>
<keyword evidence="5" id="KW-0010">Activator</keyword>
<feature type="domain" description="Mediator complex subunit Med25 PTOV" evidence="11">
    <location>
        <begin position="489"/>
        <end position="640"/>
    </location>
</feature>
<evidence type="ECO:0000259" key="12">
    <source>
        <dbReference type="Pfam" id="PF11265"/>
    </source>
</evidence>
<evidence type="ECO:0000256" key="3">
    <source>
        <dbReference type="ARBA" id="ARBA00019694"/>
    </source>
</evidence>
<name>A0A9R1SYS6_9HYME</name>
<dbReference type="InterPro" id="IPR021419">
    <property type="entry name" value="Mediator_Med25_VWA"/>
</dbReference>
<evidence type="ECO:0000313" key="14">
    <source>
        <dbReference type="RefSeq" id="XP_011299869.1"/>
    </source>
</evidence>
<comment type="subcellular location">
    <subcellularLocation>
        <location evidence="1">Nucleus</location>
    </subcellularLocation>
</comment>
<evidence type="ECO:0000256" key="1">
    <source>
        <dbReference type="ARBA" id="ARBA00004123"/>
    </source>
</evidence>
<feature type="compositionally biased region" description="Low complexity" evidence="10">
    <location>
        <begin position="391"/>
        <end position="442"/>
    </location>
</feature>
<feature type="compositionally biased region" description="Polar residues" evidence="10">
    <location>
        <begin position="443"/>
        <end position="459"/>
    </location>
</feature>
<dbReference type="CTD" id="81857"/>
<comment type="similarity">
    <text evidence="2">Belongs to the Mediator complex subunit 25 family.</text>
</comment>
<dbReference type="AlphaFoldDB" id="A0A9R1SYS6"/>
<dbReference type="InterPro" id="IPR021394">
    <property type="entry name" value="Med25_PTOV"/>
</dbReference>
<accession>A0A9R1SYS6</accession>
<evidence type="ECO:0000256" key="5">
    <source>
        <dbReference type="ARBA" id="ARBA00023159"/>
    </source>
</evidence>
<feature type="region of interest" description="Disordered" evidence="10">
    <location>
        <begin position="246"/>
        <end position="341"/>
    </location>
</feature>
<feature type="region of interest" description="Disordered" evidence="10">
    <location>
        <begin position="864"/>
        <end position="891"/>
    </location>
</feature>
<gene>
    <name evidence="14" type="primary">MED25</name>
</gene>
<evidence type="ECO:0000256" key="9">
    <source>
        <dbReference type="SAM" id="Coils"/>
    </source>
</evidence>
<feature type="region of interest" description="Disordered" evidence="10">
    <location>
        <begin position="369"/>
        <end position="491"/>
    </location>
</feature>
<feature type="compositionally biased region" description="Polar residues" evidence="10">
    <location>
        <begin position="872"/>
        <end position="883"/>
    </location>
</feature>
<dbReference type="RefSeq" id="XP_011299869.1">
    <property type="nucleotide sequence ID" value="XM_011301567.1"/>
</dbReference>
<keyword evidence="4" id="KW-0805">Transcription regulation</keyword>
<sequence length="891" mass="96531">MVPVPSEHGPQVDVIFVIEGTAVNGAYLNDLKTNYLIPTVEYFSQGTIEDREYVSENSTTLYGIVVYHAADCLPSPTTTTRGPFSNPHKLLSSLERLEMVGGKGESHANIGEGLATALLCFEDLQIKREPNTNAQKHCILVCNSPPYQTVVQESHKFAGHTVENLAAVFQERDIILSILSPRKIPALFKLFEKAGGDLQTSQTKNYAKDPRHLVLLRNYNLKERPVSPPIGGGVHQTASAAQIPLSPLQSHDSPNTNQAGQNMSQTTQSQAPLNPAFRNQTPATLNPHQSVAPPIGTINPGRPVFNPQLAGPPNYHAARAPQPRWKGQFIPPGGGGVQSNNQGSALIAQLTQPPSSLGLNIQFNQRMDANGSVMSGQGGATGQPNQSPITGNSQGQGQLQVQTSQQTAQGQHQQALGQPQEQGQGPMQSMQSQQPAGQNQAVSSSVMSQTISNQGQQSVAAAHPTAVSSAQQMGHNPGGNVQIGPPSRERPTIWHGMLEWSEKARNPSDPQKQTRQVPCHVSANTKDGEPELKADSWPPKVLLQLVPKLLIGNIGGAYLKNSKSVLFHPTPCEALDSLTKIMSAGFAGCVHFPASPTLPNCDIKVLILLYTVEKRAYLGFIPNDQPGFVERLRKVIQQQKNNQALLRQNHIYSQGGAGQPGSNVSGTIPGSSPISQGGILMSQTNTIAMGGGQITQNVVPANNPQQGLANATPQNQIIHIQSGGMQQQSVSGGVQGMMVQQRPTFDGMDMARQQNLMKIHQLRQTLEAAQQQEAHYQTQLDTQQNLEAAQQQEMQYKLQMEIQQAQKALSANSGIIGQQPNTQRMMRPTMANNLGLRNLLQQQQPQQYRQQVLGMQQQMVGPRGQMGARSMAPTNQQNQQFDDVTNYDFMP</sequence>
<dbReference type="Gene3D" id="2.40.290.30">
    <property type="entry name" value="Mediator complex subunit 25, ACID domain"/>
    <property type="match status" value="1"/>
</dbReference>
<dbReference type="Proteomes" id="UP000694866">
    <property type="component" value="Unplaced"/>
</dbReference>
<feature type="compositionally biased region" description="Polar residues" evidence="10">
    <location>
        <begin position="247"/>
        <end position="289"/>
    </location>
</feature>
<keyword evidence="13" id="KW-1185">Reference proteome</keyword>
<dbReference type="Pfam" id="PF11265">
    <property type="entry name" value="Med25_VWA"/>
    <property type="match status" value="1"/>
</dbReference>
<evidence type="ECO:0000256" key="2">
    <source>
        <dbReference type="ARBA" id="ARBA00009102"/>
    </source>
</evidence>
<reference evidence="14" key="1">
    <citation type="submission" date="2025-08" db="UniProtKB">
        <authorList>
            <consortium name="RefSeq"/>
        </authorList>
    </citation>
    <scope>IDENTIFICATION</scope>
    <source>
        <strain evidence="14">USDA-PBARC FA_bdor</strain>
        <tissue evidence="14">Whole organism</tissue>
    </source>
</reference>
<dbReference type="OrthoDB" id="7690434at2759"/>
<protein>
    <recommendedName>
        <fullName evidence="3">Mediator of RNA polymerase II transcription subunit 25</fullName>
    </recommendedName>
    <alternativeName>
        <fullName evidence="8">Mediator complex subunit 25</fullName>
    </alternativeName>
</protein>
<evidence type="ECO:0000313" key="13">
    <source>
        <dbReference type="Proteomes" id="UP000694866"/>
    </source>
</evidence>
<evidence type="ECO:0000256" key="7">
    <source>
        <dbReference type="ARBA" id="ARBA00023242"/>
    </source>
</evidence>
<organism evidence="13 14">
    <name type="scientific">Fopius arisanus</name>
    <dbReference type="NCBI Taxonomy" id="64838"/>
    <lineage>
        <taxon>Eukaryota</taxon>
        <taxon>Metazoa</taxon>
        <taxon>Ecdysozoa</taxon>
        <taxon>Arthropoda</taxon>
        <taxon>Hexapoda</taxon>
        <taxon>Insecta</taxon>
        <taxon>Pterygota</taxon>
        <taxon>Neoptera</taxon>
        <taxon>Endopterygota</taxon>
        <taxon>Hymenoptera</taxon>
        <taxon>Apocrita</taxon>
        <taxon>Ichneumonoidea</taxon>
        <taxon>Braconidae</taxon>
        <taxon>Opiinae</taxon>
        <taxon>Fopius</taxon>
    </lineage>
</organism>
<evidence type="ECO:0000256" key="4">
    <source>
        <dbReference type="ARBA" id="ARBA00023015"/>
    </source>
</evidence>